<dbReference type="PANTHER" id="PTHR12214:SF0">
    <property type="entry name" value="LD29489P"/>
    <property type="match status" value="1"/>
</dbReference>
<keyword evidence="2" id="KW-0539">Nucleus</keyword>
<feature type="region of interest" description="Disordered" evidence="4">
    <location>
        <begin position="243"/>
        <end position="279"/>
    </location>
</feature>
<gene>
    <name evidence="5" type="ORF">EW026_g2316</name>
</gene>
<keyword evidence="3" id="KW-0175">Coiled coil</keyword>
<evidence type="ECO:0000313" key="6">
    <source>
        <dbReference type="Proteomes" id="UP000309038"/>
    </source>
</evidence>
<comment type="subcellular location">
    <subcellularLocation>
        <location evidence="1">Nucleus</location>
    </subcellularLocation>
</comment>
<dbReference type="PANTHER" id="PTHR12214">
    <property type="entry name" value="GC-RICH SEQUENCE DNA-BINDING FACTOR"/>
    <property type="match status" value="1"/>
</dbReference>
<protein>
    <recommendedName>
        <fullName evidence="7">GCF C-terminal domain-containing protein</fullName>
    </recommendedName>
</protein>
<evidence type="ECO:0000256" key="1">
    <source>
        <dbReference type="ARBA" id="ARBA00004123"/>
    </source>
</evidence>
<evidence type="ECO:0008006" key="7">
    <source>
        <dbReference type="Google" id="ProtNLM"/>
    </source>
</evidence>
<accession>A0A4V3XB12</accession>
<organism evidence="5 6">
    <name type="scientific">Hermanssonia centrifuga</name>
    <dbReference type="NCBI Taxonomy" id="98765"/>
    <lineage>
        <taxon>Eukaryota</taxon>
        <taxon>Fungi</taxon>
        <taxon>Dikarya</taxon>
        <taxon>Basidiomycota</taxon>
        <taxon>Agaricomycotina</taxon>
        <taxon>Agaricomycetes</taxon>
        <taxon>Polyporales</taxon>
        <taxon>Meruliaceae</taxon>
        <taxon>Hermanssonia</taxon>
    </lineage>
</organism>
<dbReference type="AlphaFoldDB" id="A0A4V3XB12"/>
<dbReference type="EMBL" id="SGPJ01000057">
    <property type="protein sequence ID" value="THH00183.1"/>
    <property type="molecule type" value="Genomic_DNA"/>
</dbReference>
<dbReference type="GO" id="GO:0003677">
    <property type="term" value="F:DNA binding"/>
    <property type="evidence" value="ECO:0007669"/>
    <property type="project" value="InterPro"/>
</dbReference>
<proteinExistence type="predicted"/>
<dbReference type="InterPro" id="IPR028211">
    <property type="entry name" value="Ntr2"/>
</dbReference>
<feature type="compositionally biased region" description="Basic residues" evidence="4">
    <location>
        <begin position="243"/>
        <end position="257"/>
    </location>
</feature>
<name>A0A4V3XB12_9APHY</name>
<dbReference type="Proteomes" id="UP000309038">
    <property type="component" value="Unassembled WGS sequence"/>
</dbReference>
<dbReference type="InterPro" id="IPR012890">
    <property type="entry name" value="GCFC2-like"/>
</dbReference>
<evidence type="ECO:0000256" key="3">
    <source>
        <dbReference type="SAM" id="Coils"/>
    </source>
</evidence>
<keyword evidence="6" id="KW-1185">Reference proteome</keyword>
<dbReference type="GO" id="GO:0071008">
    <property type="term" value="C:U2-type post-mRNA release spliceosomal complex"/>
    <property type="evidence" value="ECO:0007669"/>
    <property type="project" value="InterPro"/>
</dbReference>
<comment type="caution">
    <text evidence="5">The sequence shown here is derived from an EMBL/GenBank/DDBJ whole genome shotgun (WGS) entry which is preliminary data.</text>
</comment>
<evidence type="ECO:0000256" key="2">
    <source>
        <dbReference type="ARBA" id="ARBA00023242"/>
    </source>
</evidence>
<evidence type="ECO:0000256" key="4">
    <source>
        <dbReference type="SAM" id="MobiDB-lite"/>
    </source>
</evidence>
<dbReference type="GO" id="GO:0000390">
    <property type="term" value="P:spliceosomal complex disassembly"/>
    <property type="evidence" value="ECO:0007669"/>
    <property type="project" value="InterPro"/>
</dbReference>
<evidence type="ECO:0000313" key="5">
    <source>
        <dbReference type="EMBL" id="THH00183.1"/>
    </source>
</evidence>
<dbReference type="Pfam" id="PF15458">
    <property type="entry name" value="NTR2"/>
    <property type="match status" value="1"/>
</dbReference>
<feature type="coiled-coil region" evidence="3">
    <location>
        <begin position="38"/>
        <end position="73"/>
    </location>
</feature>
<sequence>MATDSLAQSSLAQAVDIEEFAEYTSAQERIALGKKSRKVEARKRREAMNELIVDAEEQDEETMEWELEQLRRGGLRSEDTIEKAPKPTYKPTPIPSITPIPTLGPAIARLTHSLTALTTSHAQNTASMTSLADERTKLESREKEMRDMIANAEEKRSWFSAFREWVESVATFLDEKFPQLEKLEEEHVSLLQERYDMISKRRTADSEDDLSLFLGTLPSQQSEEIDEIGRLVYNVNSPSARRDRRAARIARRTGRRARQNDSQEDEGYSTDSSLPPSDAADYETAVEKLLLKRRDVLSDVRAKDFQDPGLGLGKWFGEWRDKFGDSYTGAWGGLGMVSGWEFWTRLEIVGWNPLEDETSFDTFAWYKSLYDYSRPRKPNDEDDDEAELGPDGDLVSAMISTAIIPRICKIVESGAFDPYSAKDVRTLIDLAEQIESSVEKDNLKFQASTISTFSLIASQQSFFRCY</sequence>
<reference evidence="5 6" key="1">
    <citation type="submission" date="2019-02" db="EMBL/GenBank/DDBJ databases">
        <title>Genome sequencing of the rare red list fungi Phlebia centrifuga.</title>
        <authorList>
            <person name="Buettner E."/>
            <person name="Kellner H."/>
        </authorList>
    </citation>
    <scope>NUCLEOTIDE SEQUENCE [LARGE SCALE GENOMIC DNA]</scope>
    <source>
        <strain evidence="5 6">DSM 108282</strain>
    </source>
</reference>